<proteinExistence type="predicted"/>
<reference evidence="4 5" key="1">
    <citation type="submission" date="2018-05" db="EMBL/GenBank/DDBJ databases">
        <title>Acuticoccus sediminis sp. nov., isolated from deep-sea sediment of Indian Ocean.</title>
        <authorList>
            <person name="Liu X."/>
            <person name="Lai Q."/>
            <person name="Du Y."/>
            <person name="Sun F."/>
            <person name="Zhang X."/>
            <person name="Wang S."/>
            <person name="Shao Z."/>
        </authorList>
    </citation>
    <scope>NUCLEOTIDE SEQUENCE [LARGE SCALE GENOMIC DNA]</scope>
    <source>
        <strain evidence="4 5">PTG4-2</strain>
    </source>
</reference>
<feature type="signal peptide" evidence="3">
    <location>
        <begin position="1"/>
        <end position="28"/>
    </location>
</feature>
<dbReference type="Pfam" id="PF04956">
    <property type="entry name" value="TrbC"/>
    <property type="match status" value="1"/>
</dbReference>
<comment type="caution">
    <text evidence="4">The sequence shown here is derived from an EMBL/GenBank/DDBJ whole genome shotgun (WGS) entry which is preliminary data.</text>
</comment>
<dbReference type="InterPro" id="IPR007039">
    <property type="entry name" value="TrbC/VirB2"/>
</dbReference>
<accession>A0A8B2NLV9</accession>
<evidence type="ECO:0000256" key="1">
    <source>
        <dbReference type="ARBA" id="ARBA00004141"/>
    </source>
</evidence>
<comment type="subcellular location">
    <subcellularLocation>
        <location evidence="1">Membrane</location>
        <topology evidence="1">Multi-pass membrane protein</topology>
    </subcellularLocation>
</comment>
<evidence type="ECO:0000313" key="5">
    <source>
        <dbReference type="Proteomes" id="UP000249590"/>
    </source>
</evidence>
<feature type="transmembrane region" description="Helical" evidence="2">
    <location>
        <begin position="72"/>
        <end position="95"/>
    </location>
</feature>
<protein>
    <recommendedName>
        <fullName evidence="6">Type IV secretion system protein VirB2</fullName>
    </recommendedName>
</protein>
<keyword evidence="2" id="KW-0472">Membrane</keyword>
<dbReference type="GO" id="GO:0016020">
    <property type="term" value="C:membrane"/>
    <property type="evidence" value="ECO:0007669"/>
    <property type="project" value="UniProtKB-SubCell"/>
</dbReference>
<dbReference type="RefSeq" id="WP_111352537.1">
    <property type="nucleotide sequence ID" value="NZ_QHHQ01000014.1"/>
</dbReference>
<keyword evidence="3" id="KW-0732">Signal</keyword>
<evidence type="ECO:0000313" key="4">
    <source>
        <dbReference type="EMBL" id="RAH96262.1"/>
    </source>
</evidence>
<sequence length="96" mass="9627">MGIQLKKARHIAGLATVLTVAGTSAAMAQDLSPVTNFFTTLGEALTGTLGRAIGLVALAGVGLAFATGRMNWMFAGSVLIGLAILFGAATLLSGYS</sequence>
<evidence type="ECO:0000256" key="3">
    <source>
        <dbReference type="SAM" id="SignalP"/>
    </source>
</evidence>
<keyword evidence="2" id="KW-0812">Transmembrane</keyword>
<organism evidence="4 5">
    <name type="scientific">Acuticoccus sediminis</name>
    <dbReference type="NCBI Taxonomy" id="2184697"/>
    <lineage>
        <taxon>Bacteria</taxon>
        <taxon>Pseudomonadati</taxon>
        <taxon>Pseudomonadota</taxon>
        <taxon>Alphaproteobacteria</taxon>
        <taxon>Hyphomicrobiales</taxon>
        <taxon>Amorphaceae</taxon>
        <taxon>Acuticoccus</taxon>
    </lineage>
</organism>
<keyword evidence="5" id="KW-1185">Reference proteome</keyword>
<gene>
    <name evidence="4" type="ORF">DLJ53_32675</name>
</gene>
<evidence type="ECO:0000256" key="2">
    <source>
        <dbReference type="SAM" id="Phobius"/>
    </source>
</evidence>
<dbReference type="Proteomes" id="UP000249590">
    <property type="component" value="Unassembled WGS sequence"/>
</dbReference>
<name>A0A8B2NLV9_9HYPH</name>
<dbReference type="OrthoDB" id="7863715at2"/>
<evidence type="ECO:0008006" key="6">
    <source>
        <dbReference type="Google" id="ProtNLM"/>
    </source>
</evidence>
<dbReference type="EMBL" id="QHHQ01000014">
    <property type="protein sequence ID" value="RAH96262.1"/>
    <property type="molecule type" value="Genomic_DNA"/>
</dbReference>
<feature type="chain" id="PRO_5032450683" description="Type IV secretion system protein VirB2" evidence="3">
    <location>
        <begin position="29"/>
        <end position="96"/>
    </location>
</feature>
<keyword evidence="2" id="KW-1133">Transmembrane helix</keyword>
<dbReference type="AlphaFoldDB" id="A0A8B2NLV9"/>
<feature type="transmembrane region" description="Helical" evidence="2">
    <location>
        <begin position="44"/>
        <end position="65"/>
    </location>
</feature>